<dbReference type="CDD" id="cd17922">
    <property type="entry name" value="DEXHc_LHR-like"/>
    <property type="match status" value="1"/>
</dbReference>
<dbReference type="InterPro" id="IPR052511">
    <property type="entry name" value="ATP-dep_Helicase"/>
</dbReference>
<protein>
    <submittedName>
        <fullName evidence="12">DEAD/DEAH box helicase</fullName>
        <ecNumber evidence="12">3.6.4.-</ecNumber>
    </submittedName>
</protein>
<dbReference type="SUPFAM" id="SSF52540">
    <property type="entry name" value="P-loop containing nucleoside triphosphate hydrolases"/>
    <property type="match status" value="1"/>
</dbReference>
<dbReference type="Pfam" id="PF23234">
    <property type="entry name" value="WHD_4th_Lhr"/>
    <property type="match status" value="1"/>
</dbReference>
<dbReference type="SMART" id="SM00487">
    <property type="entry name" value="DEXDc"/>
    <property type="match status" value="1"/>
</dbReference>
<dbReference type="InterPro" id="IPR013701">
    <property type="entry name" value="Lhr-like_DEAD/DEAH_assoc"/>
</dbReference>
<dbReference type="Pfam" id="PF23235">
    <property type="entry name" value="WHD_3rd_Lhr"/>
    <property type="match status" value="1"/>
</dbReference>
<evidence type="ECO:0000256" key="9">
    <source>
        <dbReference type="SAM" id="MobiDB-lite"/>
    </source>
</evidence>
<keyword evidence="4 12" id="KW-0347">Helicase</keyword>
<evidence type="ECO:0000256" key="3">
    <source>
        <dbReference type="ARBA" id="ARBA00022801"/>
    </source>
</evidence>
<accession>A0ABW3DCP3</accession>
<dbReference type="GO" id="GO:0004386">
    <property type="term" value="F:helicase activity"/>
    <property type="evidence" value="ECO:0007669"/>
    <property type="project" value="UniProtKB-KW"/>
</dbReference>
<dbReference type="Gene3D" id="3.40.50.300">
    <property type="entry name" value="P-loop containing nucleotide triphosphate hydrolases"/>
    <property type="match status" value="2"/>
</dbReference>
<proteinExistence type="predicted"/>
<dbReference type="GO" id="GO:0016787">
    <property type="term" value="F:hydrolase activity"/>
    <property type="evidence" value="ECO:0007669"/>
    <property type="project" value="UniProtKB-KW"/>
</dbReference>
<keyword evidence="7" id="KW-0234">DNA repair</keyword>
<dbReference type="Pfam" id="PF19306">
    <property type="entry name" value="WHD_Lhr"/>
    <property type="match status" value="1"/>
</dbReference>
<dbReference type="InterPro" id="IPR055367">
    <property type="entry name" value="WH4_Lhr"/>
</dbReference>
<dbReference type="InterPro" id="IPR045628">
    <property type="entry name" value="Lhr_WH_dom"/>
</dbReference>
<evidence type="ECO:0000256" key="2">
    <source>
        <dbReference type="ARBA" id="ARBA00022763"/>
    </source>
</evidence>
<feature type="domain" description="Helicase C-terminal" evidence="11">
    <location>
        <begin position="333"/>
        <end position="487"/>
    </location>
</feature>
<dbReference type="InterPro" id="IPR001650">
    <property type="entry name" value="Helicase_C-like"/>
</dbReference>
<evidence type="ECO:0000259" key="10">
    <source>
        <dbReference type="PROSITE" id="PS51192"/>
    </source>
</evidence>
<evidence type="ECO:0000256" key="1">
    <source>
        <dbReference type="ARBA" id="ARBA00022741"/>
    </source>
</evidence>
<dbReference type="InterPro" id="IPR055368">
    <property type="entry name" value="WH3_Lhr"/>
</dbReference>
<keyword evidence="6" id="KW-0238">DNA-binding</keyword>
<reference evidence="13" key="1">
    <citation type="journal article" date="2019" name="Int. J. Syst. Evol. Microbiol.">
        <title>The Global Catalogue of Microorganisms (GCM) 10K type strain sequencing project: providing services to taxonomists for standard genome sequencing and annotation.</title>
        <authorList>
            <consortium name="The Broad Institute Genomics Platform"/>
            <consortium name="The Broad Institute Genome Sequencing Center for Infectious Disease"/>
            <person name="Wu L."/>
            <person name="Ma J."/>
        </authorList>
    </citation>
    <scope>NUCLEOTIDE SEQUENCE [LARGE SCALE GENOMIC DNA]</scope>
    <source>
        <strain evidence="13">CCUG 57263</strain>
    </source>
</reference>
<dbReference type="InterPro" id="IPR014001">
    <property type="entry name" value="Helicase_ATP-bd"/>
</dbReference>
<dbReference type="PROSITE" id="PS51192">
    <property type="entry name" value="HELICASE_ATP_BIND_1"/>
    <property type="match status" value="1"/>
</dbReference>
<dbReference type="SMART" id="SM00490">
    <property type="entry name" value="HELICc"/>
    <property type="match status" value="1"/>
</dbReference>
<gene>
    <name evidence="12" type="ORF">ACFQ03_17760</name>
</gene>
<evidence type="ECO:0000256" key="5">
    <source>
        <dbReference type="ARBA" id="ARBA00022840"/>
    </source>
</evidence>
<evidence type="ECO:0000313" key="12">
    <source>
        <dbReference type="EMBL" id="MFD0870988.1"/>
    </source>
</evidence>
<dbReference type="Pfam" id="PF00271">
    <property type="entry name" value="Helicase_C"/>
    <property type="match status" value="1"/>
</dbReference>
<comment type="caution">
    <text evidence="12">The sequence shown here is derived from an EMBL/GenBank/DDBJ whole genome shotgun (WGS) entry which is preliminary data.</text>
</comment>
<dbReference type="PROSITE" id="PS51194">
    <property type="entry name" value="HELICASE_CTER"/>
    <property type="match status" value="1"/>
</dbReference>
<evidence type="ECO:0000256" key="7">
    <source>
        <dbReference type="ARBA" id="ARBA00023204"/>
    </source>
</evidence>
<dbReference type="EC" id="3.6.4.-" evidence="12"/>
<keyword evidence="8" id="KW-0413">Isomerase</keyword>
<keyword evidence="13" id="KW-1185">Reference proteome</keyword>
<dbReference type="PANTHER" id="PTHR47962">
    <property type="entry name" value="ATP-DEPENDENT HELICASE LHR-RELATED-RELATED"/>
    <property type="match status" value="1"/>
</dbReference>
<feature type="region of interest" description="Disordered" evidence="9">
    <location>
        <begin position="230"/>
        <end position="293"/>
    </location>
</feature>
<dbReference type="PANTHER" id="PTHR47962:SF5">
    <property type="entry name" value="ATP-DEPENDENT HELICASE LHR-RELATED"/>
    <property type="match status" value="1"/>
</dbReference>
<keyword evidence="3 12" id="KW-0378">Hydrolase</keyword>
<sequence>MEQELLSVFHPVLAGWFHRSFGEPTEVQRKAWKEILSGRHTLIASPTGSGKTLAALLPCLNALVRNKEKRTNAAPGVRVLYVTPLKALNNDIHHHLFRFAEEMKQYSQEIGGNWQELKIGIRTGDTLQSTRASMLRNPPDLLVTTPESLYIMMTSPKAREILKTVEQVIVDEIHSLAADKRGAHLSLTLERLVEWSGRSFQRIGVSATQKPLERVARFLGGWEAPAAAESGGAMTSADGGKGLAVQESAASGGKADVTGAKEGAEAEENGEGEPGSGAGGEDAAEGGGGRERARSVAIVHSEMEKRYELLVTMPERPARSKEKELFWISIVERIVQLMENSRTALIFVNNRRLCERLTLRLNEHFGFEAARSHHGSVSREKRLEVERLLKEGALRCLVATSSLELGIDVGHVELVIQIDSPKQVAAGIQRIGRAGHAVGDASCGVILARSRGELPEAAVLARLIAARDIEEIRIPRHSLDVLSQQVTAMVAVDDWEEGQLYRVLTRSDCFRGFPRGRFRSMLEVLAGLYPFARPLLDWDRDTGLLRRRAHTPMAAVMGAGTIPQSSGYPVYHMDTRQHLGELDEEFVFESRPGDVFQLGTNSWSIRSIKHDRVYVTEAENRFSEIPFWRAEALGRSYGLGVRIGRFMDEFGGRIEEDPDQARQWLMEEYRMDAGASEQLISWVRSQQAACPLPTDRRIVVEQFLDDTNQHHVVIHSLFGRRLNLAWQLAIQARLNEVVHRTYFANARDNGIEFIFPEWDPAWLAALRQVDAASLDRLLLESLPGTPMLGIAFRRIAETSLLLSKGFSRMPAWKKRLRSEGLLEEALPYAERFPFLHQAMKECMEDTLDTGGLKEVLTRIGNGEIEWQVARTRFPSPFAAQFLLDYVGVSLYESDALKPDLQIQLASISRDLAAQYFGEESLQGMISPEVLDREQKRLEQGEGLEWRGPDDLYRLLKERGDHTKEELFRLAGKQAGEWLDSLAAEGRVAEWTESGEARWICRDERHLYETIGSDPLAAAFICRRYIDHRLSFTPEELQRRYGLSAQRTEELLAEWREDKVMEPAPFADREKEQLFTSTKVTRRMIRISIRDFRRSVERVPSARLCRYLAERHRIAAGQRPSGAEGLNDVLEELQGVYLPLEQWEKQVFPARLSAYRKEELDLLLASGEWIWMGAKEEQDKDGRIAFFRADSRPLYAPFLKSREEQSVHAPLLDLLRSQGASFLTALSREAGEVPSVMLDKLMDLVWEGRVSNDQLGPIRTYRQSKASRTGKFQSGLGRWYALEPSSQAAEGSPERAETSAVQWAHLLLKRYGIVTKETAKEAPFSWDTMIGVFKRLEEWGIVARGMFIQGVSAMQFALKETAESLNTIRYSDSELILLPASDPANPYGITVPWPARKEASYARKPGNYLVMRGEQWLLWLEHYGRRIITMEEDKAGSSRSGEGPDWKELLPELLMQTLRQSGQRKIAVEQWNGLPVGETEAADWLLHRGAERDRHKIVIWPSSFR</sequence>
<dbReference type="Pfam" id="PF00270">
    <property type="entry name" value="DEAD"/>
    <property type="match status" value="1"/>
</dbReference>
<evidence type="ECO:0000256" key="6">
    <source>
        <dbReference type="ARBA" id="ARBA00023125"/>
    </source>
</evidence>
<keyword evidence="1" id="KW-0547">Nucleotide-binding</keyword>
<evidence type="ECO:0000259" key="11">
    <source>
        <dbReference type="PROSITE" id="PS51194"/>
    </source>
</evidence>
<dbReference type="Proteomes" id="UP001597120">
    <property type="component" value="Unassembled WGS sequence"/>
</dbReference>
<name>A0ABW3DCP3_9BACL</name>
<feature type="domain" description="Helicase ATP-binding" evidence="10">
    <location>
        <begin position="32"/>
        <end position="227"/>
    </location>
</feature>
<evidence type="ECO:0000256" key="8">
    <source>
        <dbReference type="ARBA" id="ARBA00023235"/>
    </source>
</evidence>
<dbReference type="InterPro" id="IPR011545">
    <property type="entry name" value="DEAD/DEAH_box_helicase_dom"/>
</dbReference>
<evidence type="ECO:0000256" key="4">
    <source>
        <dbReference type="ARBA" id="ARBA00022806"/>
    </source>
</evidence>
<dbReference type="InterPro" id="IPR027417">
    <property type="entry name" value="P-loop_NTPase"/>
</dbReference>
<dbReference type="EMBL" id="JBHTIU010000069">
    <property type="protein sequence ID" value="MFD0870988.1"/>
    <property type="molecule type" value="Genomic_DNA"/>
</dbReference>
<keyword evidence="5" id="KW-0067">ATP-binding</keyword>
<dbReference type="RefSeq" id="WP_379289822.1">
    <property type="nucleotide sequence ID" value="NZ_JBHTIU010000069.1"/>
</dbReference>
<keyword evidence="2" id="KW-0227">DNA damage</keyword>
<evidence type="ECO:0000313" key="13">
    <source>
        <dbReference type="Proteomes" id="UP001597120"/>
    </source>
</evidence>
<organism evidence="12 13">
    <name type="scientific">Paenibacillus residui</name>
    <dbReference type="NCBI Taxonomy" id="629724"/>
    <lineage>
        <taxon>Bacteria</taxon>
        <taxon>Bacillati</taxon>
        <taxon>Bacillota</taxon>
        <taxon>Bacilli</taxon>
        <taxon>Bacillales</taxon>
        <taxon>Paenibacillaceae</taxon>
        <taxon>Paenibacillus</taxon>
    </lineage>
</organism>
<dbReference type="Pfam" id="PF08494">
    <property type="entry name" value="DEAD_assoc"/>
    <property type="match status" value="1"/>
</dbReference>